<proteinExistence type="predicted"/>
<name>A0A7G8T6R0_9FIRM</name>
<protein>
    <submittedName>
        <fullName evidence="2">Uncharacterized protein</fullName>
    </submittedName>
</protein>
<dbReference type="EMBL" id="CP060286">
    <property type="protein sequence ID" value="QNK39301.1"/>
    <property type="molecule type" value="Genomic_DNA"/>
</dbReference>
<feature type="region of interest" description="Disordered" evidence="1">
    <location>
        <begin position="1"/>
        <end position="22"/>
    </location>
</feature>
<dbReference type="Proteomes" id="UP000515909">
    <property type="component" value="Chromosome"/>
</dbReference>
<organism evidence="2 3">
    <name type="scientific">Caproicibacter fermentans</name>
    <dbReference type="NCBI Taxonomy" id="2576756"/>
    <lineage>
        <taxon>Bacteria</taxon>
        <taxon>Bacillati</taxon>
        <taxon>Bacillota</taxon>
        <taxon>Clostridia</taxon>
        <taxon>Eubacteriales</taxon>
        <taxon>Acutalibacteraceae</taxon>
        <taxon>Caproicibacter</taxon>
    </lineage>
</organism>
<sequence>MQNFHGRPAKRGGTALGRADERGCGDALPLLIWNGGVCHQEGKSRGTSAYFGGFSDLFVDGL</sequence>
<evidence type="ECO:0000313" key="2">
    <source>
        <dbReference type="EMBL" id="QNK39301.1"/>
    </source>
</evidence>
<evidence type="ECO:0000313" key="3">
    <source>
        <dbReference type="Proteomes" id="UP000515909"/>
    </source>
</evidence>
<dbReference type="AlphaFoldDB" id="A0A7G8T6R0"/>
<evidence type="ECO:0000256" key="1">
    <source>
        <dbReference type="SAM" id="MobiDB-lite"/>
    </source>
</evidence>
<reference evidence="2 3" key="1">
    <citation type="submission" date="2020-08" db="EMBL/GenBank/DDBJ databases">
        <title>The isolate Caproiciproducens sp. 7D4C2 produces n-caproate at mildly acidic conditions from hexoses: genome and rBOX comparison with related strains and chain-elongating bacteria.</title>
        <authorList>
            <person name="Esquivel-Elizondo S."/>
            <person name="Bagci C."/>
            <person name="Temovska M."/>
            <person name="Jeon B.S."/>
            <person name="Bessarab I."/>
            <person name="Williams R.B.H."/>
            <person name="Huson D.H."/>
            <person name="Angenent L.T."/>
        </authorList>
    </citation>
    <scope>NUCLEOTIDE SEQUENCE [LARGE SCALE GENOMIC DNA]</scope>
    <source>
        <strain evidence="2 3">7D4C2</strain>
    </source>
</reference>
<accession>A0A7G8T6R0</accession>
<dbReference type="RefSeq" id="WP_187034242.1">
    <property type="nucleotide sequence ID" value="NZ_CP060286.1"/>
</dbReference>
<dbReference type="KEGG" id="cfem:HCR03_11065"/>
<gene>
    <name evidence="2" type="ORF">HCR03_11065</name>
</gene>